<evidence type="ECO:0000256" key="6">
    <source>
        <dbReference type="ARBA" id="ARBA00022723"/>
    </source>
</evidence>
<accession>A0ABS2W7D5</accession>
<proteinExistence type="inferred from homology"/>
<keyword evidence="10" id="KW-0534">Nitrate assimilation</keyword>
<keyword evidence="9" id="KW-0411">Iron-sulfur</keyword>
<name>A0ABS2W7D5_9GAMM</name>
<comment type="cofactor">
    <cofactor evidence="1">
        <name>Mo-bis(molybdopterin guanine dinucleotide)</name>
        <dbReference type="ChEBI" id="CHEBI:60539"/>
    </cofactor>
</comment>
<keyword evidence="6" id="KW-0479">Metal-binding</keyword>
<keyword evidence="4" id="KW-0004">4Fe-4S</keyword>
<comment type="caution">
    <text evidence="12">The sequence shown here is derived from an EMBL/GenBank/DDBJ whole genome shotgun (WGS) entry which is preliminary data.</text>
</comment>
<reference evidence="12 13" key="1">
    <citation type="submission" date="2021-02" db="EMBL/GenBank/DDBJ databases">
        <title>A novel species of genus Amphritea isolated from a fishpond in China.</title>
        <authorList>
            <person name="Lu H."/>
        </authorList>
    </citation>
    <scope>NUCLEOTIDE SEQUENCE [LARGE SCALE GENOMIC DNA]</scope>
    <source>
        <strain evidence="12 13">RP18W</strain>
    </source>
</reference>
<dbReference type="Pfam" id="PF00384">
    <property type="entry name" value="Molybdopterin"/>
    <property type="match status" value="1"/>
</dbReference>
<dbReference type="RefSeq" id="WP_205213496.1">
    <property type="nucleotide sequence ID" value="NZ_JAFFZP010000012.1"/>
</dbReference>
<evidence type="ECO:0000256" key="8">
    <source>
        <dbReference type="ARBA" id="ARBA00023004"/>
    </source>
</evidence>
<dbReference type="EMBL" id="JAFFZP010000012">
    <property type="protein sequence ID" value="MBN0987618.1"/>
    <property type="molecule type" value="Genomic_DNA"/>
</dbReference>
<dbReference type="PROSITE" id="PS51669">
    <property type="entry name" value="4FE4S_MOW_BIS_MGD"/>
    <property type="match status" value="1"/>
</dbReference>
<evidence type="ECO:0000256" key="10">
    <source>
        <dbReference type="ARBA" id="ARBA00023063"/>
    </source>
</evidence>
<dbReference type="PROSITE" id="PS00551">
    <property type="entry name" value="MOLYBDOPTERIN_PROK_1"/>
    <property type="match status" value="1"/>
</dbReference>
<evidence type="ECO:0000256" key="9">
    <source>
        <dbReference type="ARBA" id="ARBA00023014"/>
    </source>
</evidence>
<dbReference type="InterPro" id="IPR041854">
    <property type="entry name" value="BFD-like_2Fe2S-bd_dom_sf"/>
</dbReference>
<dbReference type="InterPro" id="IPR006657">
    <property type="entry name" value="MoPterin_dinucl-bd_dom"/>
</dbReference>
<dbReference type="Gene3D" id="2.20.25.90">
    <property type="entry name" value="ADC-like domains"/>
    <property type="match status" value="1"/>
</dbReference>
<keyword evidence="7" id="KW-0560">Oxidoreductase</keyword>
<dbReference type="CDD" id="cd02791">
    <property type="entry name" value="MopB_CT_Nitrate-R-NapA-like"/>
    <property type="match status" value="1"/>
</dbReference>
<dbReference type="SUPFAM" id="SSF50692">
    <property type="entry name" value="ADC-like"/>
    <property type="match status" value="1"/>
</dbReference>
<comment type="cofactor">
    <cofactor evidence="2">
        <name>[4Fe-4S] cluster</name>
        <dbReference type="ChEBI" id="CHEBI:49883"/>
    </cofactor>
</comment>
<dbReference type="SUPFAM" id="SSF53706">
    <property type="entry name" value="Formate dehydrogenase/DMSO reductase, domains 1-3"/>
    <property type="match status" value="1"/>
</dbReference>
<evidence type="ECO:0000256" key="4">
    <source>
        <dbReference type="ARBA" id="ARBA00022485"/>
    </source>
</evidence>
<dbReference type="InterPro" id="IPR009010">
    <property type="entry name" value="Asp_de-COase-like_dom_sf"/>
</dbReference>
<dbReference type="Pfam" id="PF04879">
    <property type="entry name" value="Molybdop_Fe4S4"/>
    <property type="match status" value="1"/>
</dbReference>
<dbReference type="Pfam" id="PF01568">
    <property type="entry name" value="Molydop_binding"/>
    <property type="match status" value="1"/>
</dbReference>
<comment type="similarity">
    <text evidence="3">Belongs to the prokaryotic molybdopterin-containing oxidoreductase family. NasA/NapA/NarB subfamily.</text>
</comment>
<keyword evidence="8" id="KW-0408">Iron</keyword>
<dbReference type="Gene3D" id="1.10.10.1100">
    <property type="entry name" value="BFD-like [2Fe-2S]-binding domain"/>
    <property type="match status" value="1"/>
</dbReference>
<dbReference type="PANTHER" id="PTHR43105">
    <property type="entry name" value="RESPIRATORY NITRATE REDUCTASE"/>
    <property type="match status" value="1"/>
</dbReference>
<dbReference type="InterPro" id="IPR006656">
    <property type="entry name" value="Mopterin_OxRdtase"/>
</dbReference>
<dbReference type="Gene3D" id="2.40.40.20">
    <property type="match status" value="1"/>
</dbReference>
<organism evidence="12 13">
    <name type="scientific">Amphritea pacifica</name>
    <dbReference type="NCBI Taxonomy" id="2811233"/>
    <lineage>
        <taxon>Bacteria</taxon>
        <taxon>Pseudomonadati</taxon>
        <taxon>Pseudomonadota</taxon>
        <taxon>Gammaproteobacteria</taxon>
        <taxon>Oceanospirillales</taxon>
        <taxon>Oceanospirillaceae</taxon>
        <taxon>Amphritea</taxon>
    </lineage>
</organism>
<feature type="domain" description="4Fe-4S Mo/W bis-MGD-type" evidence="11">
    <location>
        <begin position="7"/>
        <end position="63"/>
    </location>
</feature>
<evidence type="ECO:0000259" key="11">
    <source>
        <dbReference type="PROSITE" id="PS51669"/>
    </source>
</evidence>
<dbReference type="SMART" id="SM00926">
    <property type="entry name" value="Molybdop_Fe4S4"/>
    <property type="match status" value="1"/>
</dbReference>
<evidence type="ECO:0000256" key="2">
    <source>
        <dbReference type="ARBA" id="ARBA00001966"/>
    </source>
</evidence>
<dbReference type="Proteomes" id="UP000760472">
    <property type="component" value="Unassembled WGS sequence"/>
</dbReference>
<evidence type="ECO:0000313" key="13">
    <source>
        <dbReference type="Proteomes" id="UP000760472"/>
    </source>
</evidence>
<dbReference type="Gene3D" id="3.40.50.740">
    <property type="match status" value="1"/>
</dbReference>
<dbReference type="InterPro" id="IPR041957">
    <property type="entry name" value="CT_Nitrate-R-NapA-like"/>
</dbReference>
<dbReference type="InterPro" id="IPR050123">
    <property type="entry name" value="Prok_molybdopt-oxidoreductase"/>
</dbReference>
<dbReference type="InterPro" id="IPR006963">
    <property type="entry name" value="Mopterin_OxRdtase_4Fe-4S_dom"/>
</dbReference>
<keyword evidence="13" id="KW-1185">Reference proteome</keyword>
<evidence type="ECO:0000256" key="3">
    <source>
        <dbReference type="ARBA" id="ARBA00008747"/>
    </source>
</evidence>
<protein>
    <submittedName>
        <fullName evidence="12">Nitrate reductase</fullName>
    </submittedName>
</protein>
<keyword evidence="5" id="KW-0500">Molybdenum</keyword>
<dbReference type="CDD" id="cd02754">
    <property type="entry name" value="MopB_Nitrate-R-NapA-like"/>
    <property type="match status" value="1"/>
</dbReference>
<evidence type="ECO:0000256" key="7">
    <source>
        <dbReference type="ARBA" id="ARBA00023002"/>
    </source>
</evidence>
<sequence length="895" mass="97250">MTNTSDTCQVKTTCPYCGVGCGVNAEVSDNRLIAVSGDRDHPANQGRLCVKGSALHETTGLEGRLLEPRIDGASVSWEQAIDHVAQGFRKTIEAHGPDSVALYLSGQILTEDYYVANKLMKGFIGSANVDTNSRLCMSSAVAAHKRAFGADLVPGCYEDLELAELLILTGSNTAWAHPVIYQRIVAAKKARPEMKIVVIDPRQTATCDIADLHLPLKPGSDGYLFTGLLSYLADNDALDSTFIDNHTEGFDSALLAAKQLTGSVAESARLCGLPETGLGLLYDWFSRTEKVVTLFSQGINQSSSGVDKGNAIINCHLATGKIGKPGSAPFSITGQPNAMGGREVGGLANQLAAHMDFSDPANIELVETFWQAPNMVHQEGLKAVDMFQAVHDGRIKAIWIMGTNPVASMPDADFVREALQRCELVVVSDCIEKTDTTACANVLLPATGWAEKDGTVTNSERVISRQRGFLKPAGKSRHDWQIICSVARAMGFDAGFEFTSPGQIFTEHAALSGYRNNGRRYFDISALESLTEEQYNQLQPVRWPAAKQANLNPKRLFQSGQFNTPSGRARMVAVTPTAPVNRTSEQFPLVLNTGRIRDQWHTMTRTGKASRLLNHIDQPFVEISPEDAAQKQIADNDLVEVSNALGRCVVRANVTDRQPAGSLFMPIHWSAQFTSQARVDSLIAPICDPIAGQPESKYCPVTIRTLNSLWRGILISDKELADLPCEYWCKVPLTKGFRYELAGLQQPDSWQQWLASITTISPDRIELNSTSAYRLASFNGNQPELLFFAASRAHPKEAHLKKAHLKEALPNSAWLSKQFAQPISTAAQRMALLAGKPVDNSTDCGAIICSCFEVGEKQIQQAISQGAASTDELAAKLKCGSNCGSCLPEIRALLN</sequence>
<evidence type="ECO:0000313" key="12">
    <source>
        <dbReference type="EMBL" id="MBN0987618.1"/>
    </source>
</evidence>
<evidence type="ECO:0000256" key="5">
    <source>
        <dbReference type="ARBA" id="ARBA00022505"/>
    </source>
</evidence>
<evidence type="ECO:0000256" key="1">
    <source>
        <dbReference type="ARBA" id="ARBA00001942"/>
    </source>
</evidence>
<dbReference type="InterPro" id="IPR007419">
    <property type="entry name" value="BFD-like_2Fe2S-bd_dom"/>
</dbReference>
<gene>
    <name evidence="12" type="ORF">JW498_09605</name>
</gene>
<dbReference type="Pfam" id="PF04324">
    <property type="entry name" value="Fer2_BFD"/>
    <property type="match status" value="1"/>
</dbReference>
<dbReference type="PANTHER" id="PTHR43105:SF9">
    <property type="entry name" value="NADPH-FE(3+) OXIDOREDUCTASE SUBUNIT ALPHA"/>
    <property type="match status" value="1"/>
</dbReference>
<dbReference type="InterPro" id="IPR027467">
    <property type="entry name" value="MopterinOxRdtase_cofactor_BS"/>
</dbReference>
<dbReference type="Gene3D" id="3.40.228.10">
    <property type="entry name" value="Dimethylsulfoxide Reductase, domain 2"/>
    <property type="match status" value="1"/>
</dbReference>